<dbReference type="InterPro" id="IPR025048">
    <property type="entry name" value="DUF3987"/>
</dbReference>
<evidence type="ECO:0000313" key="3">
    <source>
        <dbReference type="Proteomes" id="UP001597369"/>
    </source>
</evidence>
<accession>A0ABW4X1H4</accession>
<organism evidence="2 3">
    <name type="scientific">Pontibacter silvestris</name>
    <dbReference type="NCBI Taxonomy" id="2305183"/>
    <lineage>
        <taxon>Bacteria</taxon>
        <taxon>Pseudomonadati</taxon>
        <taxon>Bacteroidota</taxon>
        <taxon>Cytophagia</taxon>
        <taxon>Cytophagales</taxon>
        <taxon>Hymenobacteraceae</taxon>
        <taxon>Pontibacter</taxon>
    </lineage>
</organism>
<keyword evidence="3" id="KW-1185">Reference proteome</keyword>
<evidence type="ECO:0000256" key="1">
    <source>
        <dbReference type="SAM" id="MobiDB-lite"/>
    </source>
</evidence>
<dbReference type="EMBL" id="JBHUHV010000043">
    <property type="protein sequence ID" value="MFD2068120.1"/>
    <property type="molecule type" value="Genomic_DNA"/>
</dbReference>
<dbReference type="RefSeq" id="WP_229962871.1">
    <property type="nucleotide sequence ID" value="NZ_JAJJWI010000036.1"/>
</dbReference>
<comment type="caution">
    <text evidence="2">The sequence shown here is derived from an EMBL/GenBank/DDBJ whole genome shotgun (WGS) entry which is preliminary data.</text>
</comment>
<dbReference type="Proteomes" id="UP001597369">
    <property type="component" value="Unassembled WGS sequence"/>
</dbReference>
<feature type="region of interest" description="Disordered" evidence="1">
    <location>
        <begin position="1"/>
        <end position="51"/>
    </location>
</feature>
<protein>
    <submittedName>
        <fullName evidence="2">DUF3987 domain-containing protein</fullName>
    </submittedName>
</protein>
<sequence>MKQEQHYLPGQSNALAPDFSQADRLLEELRKEPTPAPLKAAAPEKPEANPFPIEAFPPAIQRIIRATNNSLRFPVDFTATSMLCAAATAIGNSHTAHVKPTWQEGAVLYAALVAPPGSNKSHPLDFAFAPLSRRDDEAYHRYAQERREYELLQGMLGKDRNNHETEGPREPVLSKTLVSDFTQEALTVAHSHNTRGVCAVVDELAGFVKNLNRYNSGGDVEFWLSAWSSKTVSVDRLKRMPVRIRRPFIPIVGTIQNGVLLELARNGKSDNGFLDRFLFAMPEGVRKERWSDSVLDEAHTRNWANYMAFLLELKMEVDEWETPVPRQLRFSPEAWLRLQEWQGTNTDLCNDAESEALKGVYTKLEVYTIRFALILQLLAWACCEAEKAQIELKAVEGAILLSEYFRRTARVVQRIVHNEDPLDRYNKRKRELYEQLPQQFSTADGLRVAEQMDMPERTFKKFLTEKNLFTRPEHGRYEKLL</sequence>
<evidence type="ECO:0000313" key="2">
    <source>
        <dbReference type="EMBL" id="MFD2068120.1"/>
    </source>
</evidence>
<feature type="compositionally biased region" description="Basic and acidic residues" evidence="1">
    <location>
        <begin position="24"/>
        <end position="33"/>
    </location>
</feature>
<name>A0ABW4X1H4_9BACT</name>
<reference evidence="3" key="1">
    <citation type="journal article" date="2019" name="Int. J. Syst. Evol. Microbiol.">
        <title>The Global Catalogue of Microorganisms (GCM) 10K type strain sequencing project: providing services to taxonomists for standard genome sequencing and annotation.</title>
        <authorList>
            <consortium name="The Broad Institute Genomics Platform"/>
            <consortium name="The Broad Institute Genome Sequencing Center for Infectious Disease"/>
            <person name="Wu L."/>
            <person name="Ma J."/>
        </authorList>
    </citation>
    <scope>NUCLEOTIDE SEQUENCE [LARGE SCALE GENOMIC DNA]</scope>
    <source>
        <strain evidence="3">JCM 16545</strain>
    </source>
</reference>
<proteinExistence type="predicted"/>
<gene>
    <name evidence="2" type="ORF">ACFSKU_14595</name>
</gene>
<dbReference type="Pfam" id="PF13148">
    <property type="entry name" value="DUF3987"/>
    <property type="match status" value="1"/>
</dbReference>